<dbReference type="EMBL" id="LAFY01004334">
    <property type="protein sequence ID" value="KJX93171.1"/>
    <property type="molecule type" value="Genomic_DNA"/>
</dbReference>
<dbReference type="GO" id="GO:0004312">
    <property type="term" value="F:fatty acid synthase activity"/>
    <property type="evidence" value="ECO:0007669"/>
    <property type="project" value="TreeGrafter"/>
</dbReference>
<dbReference type="GO" id="GO:0006633">
    <property type="term" value="P:fatty acid biosynthetic process"/>
    <property type="evidence" value="ECO:0007669"/>
    <property type="project" value="TreeGrafter"/>
</dbReference>
<dbReference type="GO" id="GO:0044550">
    <property type="term" value="P:secondary metabolite biosynthetic process"/>
    <property type="evidence" value="ECO:0007669"/>
    <property type="project" value="TreeGrafter"/>
</dbReference>
<proteinExistence type="predicted"/>
<dbReference type="SUPFAM" id="SSF55048">
    <property type="entry name" value="Probable ACP-binding domain of malonyl-CoA ACP transacylase"/>
    <property type="match status" value="1"/>
</dbReference>
<evidence type="ECO:0000259" key="1">
    <source>
        <dbReference type="SMART" id="SM00827"/>
    </source>
</evidence>
<dbReference type="PANTHER" id="PTHR43775">
    <property type="entry name" value="FATTY ACID SYNTHASE"/>
    <property type="match status" value="1"/>
</dbReference>
<sequence>MALVDLLAHWNILPSAVVGHSSGEIAAAYTTGTLSAVSSWQVAFHRGRLAEELARQHPNLSGAMMAVGLSRIDMEIYIQRLRPSDAQVVSVACCNSPESTTVSGDVGLLDQLETMLKDAGVFVRRLRVKTAYHSRHMQLLADDYRESLRHLAVSTKVNRNASVAMYSTVTGALIRPEDLGADYWVQNKVSPVLFDAAVQSALQRAASGRGPLGQILQVAAGINNTNATIGYHFILQRKENAQLSALTTAGALWSAGVPVNVARVNSRPKTVAPWAPVIDLPRYPWNHETRYWQESTLSKSLRFRYSPRTDLLGEPVREFSWAEPT</sequence>
<dbReference type="OrthoDB" id="3799328at2759"/>
<dbReference type="InterPro" id="IPR016036">
    <property type="entry name" value="Malonyl_transacylase_ACP-bd"/>
</dbReference>
<dbReference type="SMART" id="SM00827">
    <property type="entry name" value="PKS_AT"/>
    <property type="match status" value="1"/>
</dbReference>
<accession>A0A0F4G726</accession>
<evidence type="ECO:0000313" key="3">
    <source>
        <dbReference type="Proteomes" id="UP000033647"/>
    </source>
</evidence>
<gene>
    <name evidence="2" type="ORF">TI39_contig4375g00003</name>
</gene>
<dbReference type="InterPro" id="IPR014043">
    <property type="entry name" value="Acyl_transferase_dom"/>
</dbReference>
<organism evidence="2 3">
    <name type="scientific">Zymoseptoria brevis</name>
    <dbReference type="NCBI Taxonomy" id="1047168"/>
    <lineage>
        <taxon>Eukaryota</taxon>
        <taxon>Fungi</taxon>
        <taxon>Dikarya</taxon>
        <taxon>Ascomycota</taxon>
        <taxon>Pezizomycotina</taxon>
        <taxon>Dothideomycetes</taxon>
        <taxon>Dothideomycetidae</taxon>
        <taxon>Mycosphaerellales</taxon>
        <taxon>Mycosphaerellaceae</taxon>
        <taxon>Zymoseptoria</taxon>
    </lineage>
</organism>
<reference evidence="2 3" key="1">
    <citation type="submission" date="2015-03" db="EMBL/GenBank/DDBJ databases">
        <title>RNA-seq based gene annotation and comparative genomics of four Zymoseptoria species reveal species-specific pathogenicity related genes and transposable element activity.</title>
        <authorList>
            <person name="Grandaubert J."/>
            <person name="Bhattacharyya A."/>
            <person name="Stukenbrock E.H."/>
        </authorList>
    </citation>
    <scope>NUCLEOTIDE SEQUENCE [LARGE SCALE GENOMIC DNA]</scope>
    <source>
        <strain evidence="2 3">Zb18110</strain>
    </source>
</reference>
<dbReference type="STRING" id="1047168.A0A0F4G726"/>
<protein>
    <recommendedName>
        <fullName evidence="1">Malonyl-CoA:ACP transacylase (MAT) domain-containing protein</fullName>
    </recommendedName>
</protein>
<dbReference type="Pfam" id="PF00698">
    <property type="entry name" value="Acyl_transf_1"/>
    <property type="match status" value="1"/>
</dbReference>
<dbReference type="InterPro" id="IPR001227">
    <property type="entry name" value="Ac_transferase_dom_sf"/>
</dbReference>
<dbReference type="SUPFAM" id="SSF52151">
    <property type="entry name" value="FabD/lysophospholipase-like"/>
    <property type="match status" value="1"/>
</dbReference>
<dbReference type="Gene3D" id="3.40.366.10">
    <property type="entry name" value="Malonyl-Coenzyme A Acyl Carrier Protein, domain 2"/>
    <property type="match status" value="1"/>
</dbReference>
<comment type="caution">
    <text evidence="2">The sequence shown here is derived from an EMBL/GenBank/DDBJ whole genome shotgun (WGS) entry which is preliminary data.</text>
</comment>
<dbReference type="InterPro" id="IPR050091">
    <property type="entry name" value="PKS_NRPS_Biosynth_Enz"/>
</dbReference>
<keyword evidence="3" id="KW-1185">Reference proteome</keyword>
<name>A0A0F4G726_9PEZI</name>
<evidence type="ECO:0000313" key="2">
    <source>
        <dbReference type="EMBL" id="KJX93171.1"/>
    </source>
</evidence>
<dbReference type="Proteomes" id="UP000033647">
    <property type="component" value="Unassembled WGS sequence"/>
</dbReference>
<dbReference type="InterPro" id="IPR016035">
    <property type="entry name" value="Acyl_Trfase/lysoPLipase"/>
</dbReference>
<feature type="domain" description="Malonyl-CoA:ACP transacylase (MAT)" evidence="1">
    <location>
        <begin position="1"/>
        <end position="239"/>
    </location>
</feature>
<dbReference type="Gene3D" id="3.30.70.3290">
    <property type="match status" value="1"/>
</dbReference>
<dbReference type="PANTHER" id="PTHR43775:SF29">
    <property type="entry name" value="ASPERFURANONE POLYKETIDE SYNTHASE AFOG-RELATED"/>
    <property type="match status" value="1"/>
</dbReference>
<dbReference type="AlphaFoldDB" id="A0A0F4G726"/>